<protein>
    <submittedName>
        <fullName evidence="2">Antibiotic biosynthesis monooxygenase</fullName>
    </submittedName>
</protein>
<dbReference type="InterPro" id="IPR011008">
    <property type="entry name" value="Dimeric_a/b-barrel"/>
</dbReference>
<feature type="domain" description="ABM" evidence="1">
    <location>
        <begin position="8"/>
        <end position="39"/>
    </location>
</feature>
<dbReference type="InterPro" id="IPR007138">
    <property type="entry name" value="ABM_dom"/>
</dbReference>
<accession>A0ABX6U028</accession>
<keyword evidence="2" id="KW-0560">Oxidoreductase</keyword>
<dbReference type="EMBL" id="CP063091">
    <property type="protein sequence ID" value="QOR05276.1"/>
    <property type="molecule type" value="Genomic_DNA"/>
</dbReference>
<name>A0ABX6U028_9BACT</name>
<dbReference type="Pfam" id="PF03992">
    <property type="entry name" value="ABM"/>
    <property type="match status" value="1"/>
</dbReference>
<keyword evidence="3" id="KW-1185">Reference proteome</keyword>
<dbReference type="Proteomes" id="UP000594874">
    <property type="component" value="Chromosome"/>
</dbReference>
<dbReference type="SUPFAM" id="SSF54909">
    <property type="entry name" value="Dimeric alpha+beta barrel"/>
    <property type="match status" value="1"/>
</dbReference>
<gene>
    <name evidence="2" type="ORF">A0071_02755</name>
</gene>
<evidence type="ECO:0000313" key="2">
    <source>
        <dbReference type="EMBL" id="QOR05276.1"/>
    </source>
</evidence>
<dbReference type="Gene3D" id="3.30.70.100">
    <property type="match status" value="1"/>
</dbReference>
<reference evidence="2 3" key="1">
    <citation type="submission" date="2020-10" db="EMBL/GenBank/DDBJ databases">
        <title>Campylobacter and Helicobacter PacBio genomes.</title>
        <authorList>
            <person name="Lane C."/>
        </authorList>
    </citation>
    <scope>NUCLEOTIDE SEQUENCE [LARGE SCALE GENOMIC DNA]</scope>
    <source>
        <strain evidence="2 3">2010D-8469</strain>
    </source>
</reference>
<evidence type="ECO:0000313" key="3">
    <source>
        <dbReference type="Proteomes" id="UP000594874"/>
    </source>
</evidence>
<sequence>MLYPMWEEKNPCVFKILEIYANEQSYQKHLQTPHFKKYKQGTSKMVKNLELIDMKALNPQIF</sequence>
<evidence type="ECO:0000259" key="1">
    <source>
        <dbReference type="Pfam" id="PF03992"/>
    </source>
</evidence>
<organism evidence="2 3">
    <name type="scientific">Campylobacter cuniculorum</name>
    <dbReference type="NCBI Taxonomy" id="374106"/>
    <lineage>
        <taxon>Bacteria</taxon>
        <taxon>Pseudomonadati</taxon>
        <taxon>Campylobacterota</taxon>
        <taxon>Epsilonproteobacteria</taxon>
        <taxon>Campylobacterales</taxon>
        <taxon>Campylobacteraceae</taxon>
        <taxon>Campylobacter</taxon>
    </lineage>
</organism>
<proteinExistence type="predicted"/>
<keyword evidence="2" id="KW-0503">Monooxygenase</keyword>
<dbReference type="GO" id="GO:0004497">
    <property type="term" value="F:monooxygenase activity"/>
    <property type="evidence" value="ECO:0007669"/>
    <property type="project" value="UniProtKB-KW"/>
</dbReference>